<dbReference type="AlphaFoldDB" id="A0A833N117"/>
<dbReference type="Proteomes" id="UP000442694">
    <property type="component" value="Unassembled WGS sequence"/>
</dbReference>
<protein>
    <submittedName>
        <fullName evidence="1">Uncharacterized protein</fullName>
    </submittedName>
</protein>
<dbReference type="RefSeq" id="WP_152213163.1">
    <property type="nucleotide sequence ID" value="NZ_WFLN01000007.1"/>
</dbReference>
<keyword evidence="2" id="KW-1185">Reference proteome</keyword>
<evidence type="ECO:0000313" key="2">
    <source>
        <dbReference type="Proteomes" id="UP000442694"/>
    </source>
</evidence>
<evidence type="ECO:0000313" key="1">
    <source>
        <dbReference type="EMBL" id="KAB8029820.1"/>
    </source>
</evidence>
<sequence>MKNRIFLISIIVVFVALILNNLQNSKQKNTINTSYKEEINQNKNQEIEISNPKTDKIDQKNMSEFSDQELEEVNTFIKNMKDDYTKLQFDSNFRDKVLNAYGQNKNITKIFKKIILENDFAVRLSAEDQAYARVFAIQGLKEIALNHEKEPLISTIQELSLNLQNKETLEKGEQADLEDLLRGYMSVINIDHFTENIEEHLKEIGFTKKIKNQEILDIYDQSLYFSLADKIGRDKAKELLTKFLDS</sequence>
<gene>
    <name evidence="1" type="ORF">GCL57_09785</name>
</gene>
<accession>A0A833N117</accession>
<comment type="caution">
    <text evidence="1">The sequence shown here is derived from an EMBL/GenBank/DDBJ whole genome shotgun (WGS) entry which is preliminary data.</text>
</comment>
<name>A0A833N117_9BACT</name>
<organism evidence="1 2">
    <name type="scientific">Fluviispira multicolorata</name>
    <dbReference type="NCBI Taxonomy" id="2654512"/>
    <lineage>
        <taxon>Bacteria</taxon>
        <taxon>Pseudomonadati</taxon>
        <taxon>Bdellovibrionota</taxon>
        <taxon>Oligoflexia</taxon>
        <taxon>Silvanigrellales</taxon>
        <taxon>Silvanigrellaceae</taxon>
        <taxon>Fluviispira</taxon>
    </lineage>
</organism>
<proteinExistence type="predicted"/>
<reference evidence="1 2" key="1">
    <citation type="submission" date="2019-10" db="EMBL/GenBank/DDBJ databases">
        <title>New genus of Silvanigrellaceae.</title>
        <authorList>
            <person name="Pitt A."/>
            <person name="Hahn M.W."/>
        </authorList>
    </citation>
    <scope>NUCLEOTIDE SEQUENCE [LARGE SCALE GENOMIC DNA]</scope>
    <source>
        <strain evidence="1 2">33A1-SZDP</strain>
    </source>
</reference>
<dbReference type="EMBL" id="WFLN01000007">
    <property type="protein sequence ID" value="KAB8029820.1"/>
    <property type="molecule type" value="Genomic_DNA"/>
</dbReference>